<dbReference type="SUPFAM" id="SSF52540">
    <property type="entry name" value="P-loop containing nucleoside triphosphate hydrolases"/>
    <property type="match status" value="1"/>
</dbReference>
<dbReference type="InterPro" id="IPR032675">
    <property type="entry name" value="LRR_dom_sf"/>
</dbReference>
<accession>A0ABN7UC51</accession>
<keyword evidence="1" id="KW-0547">Nucleotide-binding</keyword>
<reference evidence="4 5" key="1">
    <citation type="submission" date="2021-06" db="EMBL/GenBank/DDBJ databases">
        <authorList>
            <person name="Kallberg Y."/>
            <person name="Tangrot J."/>
            <person name="Rosling A."/>
        </authorList>
    </citation>
    <scope>NUCLEOTIDE SEQUENCE [LARGE SCALE GENOMIC DNA]</scope>
    <source>
        <strain evidence="4 5">120-4 pot B 10/14</strain>
    </source>
</reference>
<dbReference type="PANTHER" id="PTHR10903:SF184">
    <property type="entry name" value="GTP-BINDING PROTEIN A"/>
    <property type="match status" value="1"/>
</dbReference>
<comment type="caution">
    <text evidence="4">The sequence shown here is derived from an EMBL/GenBank/DDBJ whole genome shotgun (WGS) entry which is preliminary data.</text>
</comment>
<sequence>MKNAQEWLDQNYPKEERNEVLRIEDETKTEKLCGELSLDNFNKLIKLDLSNNDINKLDVSDCYDLEKLIVANNSLTKLLNHSRDIVDPKKLTYLNMMNNNIKEISLSYFCDFSSLKFLAIGTDDKDKIKEGFYNRFYGTLRSLINLIELEVLDISNTDISKGLRHLPNSLKEFYFESCRPEAKVKRIEEKLKPFGRDFKKYKEEKLKKISHEKLVEHHELENQLEINNLLIVGRTGSGKSALANVLSGTNKFKESEKSISETRYFQDEIFMNKGKIYRVVDTIGVGDTRLSKNQVLLRIAEAVVTQVFFVVGRRFTKEETDTLKTVIFESNIVKYTTIIRTHFTNFRNSDKCKVDSQELIEENKFLAEIINSCNGIIHIDAPPIEVDCERRLLLNKEDRESSRNKLLNHLESFHGNYKPYLKTWDQLYLKVRNYIRIKHELENDLNKSVSPVEISKLKEKIEKLEEKVVRETETEFHCGIEIPAFAKIQIFFKNINGICHII</sequence>
<dbReference type="PANTHER" id="PTHR10903">
    <property type="entry name" value="GTPASE, IMAP FAMILY MEMBER-RELATED"/>
    <property type="match status" value="1"/>
</dbReference>
<dbReference type="Proteomes" id="UP000789901">
    <property type="component" value="Unassembled WGS sequence"/>
</dbReference>
<evidence type="ECO:0000313" key="4">
    <source>
        <dbReference type="EMBL" id="CAG8560111.1"/>
    </source>
</evidence>
<keyword evidence="2" id="KW-0342">GTP-binding</keyword>
<dbReference type="InterPro" id="IPR001611">
    <property type="entry name" value="Leu-rich_rpt"/>
</dbReference>
<dbReference type="PROSITE" id="PS51450">
    <property type="entry name" value="LRR"/>
    <property type="match status" value="2"/>
</dbReference>
<evidence type="ECO:0000256" key="1">
    <source>
        <dbReference type="ARBA" id="ARBA00022741"/>
    </source>
</evidence>
<dbReference type="Gene3D" id="3.80.10.10">
    <property type="entry name" value="Ribonuclease Inhibitor"/>
    <property type="match status" value="1"/>
</dbReference>
<dbReference type="EMBL" id="CAJVQB010002042">
    <property type="protein sequence ID" value="CAG8560111.1"/>
    <property type="molecule type" value="Genomic_DNA"/>
</dbReference>
<dbReference type="InterPro" id="IPR006703">
    <property type="entry name" value="G_AIG1"/>
</dbReference>
<keyword evidence="5" id="KW-1185">Reference proteome</keyword>
<name>A0ABN7UC51_GIGMA</name>
<evidence type="ECO:0000259" key="3">
    <source>
        <dbReference type="Pfam" id="PF04548"/>
    </source>
</evidence>
<gene>
    <name evidence="4" type="ORF">GMARGA_LOCUS4974</name>
</gene>
<dbReference type="InterPro" id="IPR027417">
    <property type="entry name" value="P-loop_NTPase"/>
</dbReference>
<proteinExistence type="predicted"/>
<dbReference type="SUPFAM" id="SSF52058">
    <property type="entry name" value="L domain-like"/>
    <property type="match status" value="1"/>
</dbReference>
<protein>
    <submittedName>
        <fullName evidence="4">37623_t:CDS:1</fullName>
    </submittedName>
</protein>
<evidence type="ECO:0000256" key="2">
    <source>
        <dbReference type="ARBA" id="ARBA00023134"/>
    </source>
</evidence>
<dbReference type="Pfam" id="PF04548">
    <property type="entry name" value="AIG1"/>
    <property type="match status" value="1"/>
</dbReference>
<organism evidence="4 5">
    <name type="scientific">Gigaspora margarita</name>
    <dbReference type="NCBI Taxonomy" id="4874"/>
    <lineage>
        <taxon>Eukaryota</taxon>
        <taxon>Fungi</taxon>
        <taxon>Fungi incertae sedis</taxon>
        <taxon>Mucoromycota</taxon>
        <taxon>Glomeromycotina</taxon>
        <taxon>Glomeromycetes</taxon>
        <taxon>Diversisporales</taxon>
        <taxon>Gigasporaceae</taxon>
        <taxon>Gigaspora</taxon>
    </lineage>
</organism>
<feature type="domain" description="AIG1-type G" evidence="3">
    <location>
        <begin position="228"/>
        <end position="375"/>
    </location>
</feature>
<dbReference type="Gene3D" id="3.40.50.300">
    <property type="entry name" value="P-loop containing nucleotide triphosphate hydrolases"/>
    <property type="match status" value="1"/>
</dbReference>
<dbReference type="InterPro" id="IPR045058">
    <property type="entry name" value="GIMA/IAN/Toc"/>
</dbReference>
<evidence type="ECO:0000313" key="5">
    <source>
        <dbReference type="Proteomes" id="UP000789901"/>
    </source>
</evidence>